<dbReference type="Proteomes" id="UP001432027">
    <property type="component" value="Unassembled WGS sequence"/>
</dbReference>
<dbReference type="PANTHER" id="PTHR22763">
    <property type="entry name" value="RING ZINC FINGER PROTEIN"/>
    <property type="match status" value="1"/>
</dbReference>
<reference evidence="6" key="1">
    <citation type="submission" date="2023-10" db="EMBL/GenBank/DDBJ databases">
        <title>Genome assembly of Pristionchus species.</title>
        <authorList>
            <person name="Yoshida K."/>
            <person name="Sommer R.J."/>
        </authorList>
    </citation>
    <scope>NUCLEOTIDE SEQUENCE</scope>
    <source>
        <strain evidence="6">RS0144</strain>
    </source>
</reference>
<dbReference type="GO" id="GO:0061630">
    <property type="term" value="F:ubiquitin protein ligase activity"/>
    <property type="evidence" value="ECO:0007669"/>
    <property type="project" value="UniProtKB-EC"/>
</dbReference>
<dbReference type="AlphaFoldDB" id="A0AAV5SFM7"/>
<dbReference type="GO" id="GO:0008270">
    <property type="term" value="F:zinc ion binding"/>
    <property type="evidence" value="ECO:0007669"/>
    <property type="project" value="UniProtKB-KW"/>
</dbReference>
<gene>
    <name evidence="6" type="ORF">PENTCL1PPCAC_3168</name>
</gene>
<evidence type="ECO:0000313" key="6">
    <source>
        <dbReference type="EMBL" id="GMS80993.1"/>
    </source>
</evidence>
<dbReference type="InterPro" id="IPR050731">
    <property type="entry name" value="HRD1_E3_ubiq-ligases"/>
</dbReference>
<dbReference type="Gene3D" id="3.30.40.10">
    <property type="entry name" value="Zinc/RING finger domain, C3HC4 (zinc finger)"/>
    <property type="match status" value="1"/>
</dbReference>
<organism evidence="6 7">
    <name type="scientific">Pristionchus entomophagus</name>
    <dbReference type="NCBI Taxonomy" id="358040"/>
    <lineage>
        <taxon>Eukaryota</taxon>
        <taxon>Metazoa</taxon>
        <taxon>Ecdysozoa</taxon>
        <taxon>Nematoda</taxon>
        <taxon>Chromadorea</taxon>
        <taxon>Rhabditida</taxon>
        <taxon>Rhabditina</taxon>
        <taxon>Diplogasteromorpha</taxon>
        <taxon>Diplogasteroidea</taxon>
        <taxon>Neodiplogasteridae</taxon>
        <taxon>Pristionchus</taxon>
    </lineage>
</organism>
<dbReference type="Pfam" id="PF13639">
    <property type="entry name" value="zf-RING_2"/>
    <property type="match status" value="1"/>
</dbReference>
<evidence type="ECO:0000313" key="7">
    <source>
        <dbReference type="Proteomes" id="UP001432027"/>
    </source>
</evidence>
<dbReference type="PROSITE" id="PS50089">
    <property type="entry name" value="ZF_RING_2"/>
    <property type="match status" value="1"/>
</dbReference>
<dbReference type="EMBL" id="BTSX01000001">
    <property type="protein sequence ID" value="GMS80993.1"/>
    <property type="molecule type" value="Genomic_DNA"/>
</dbReference>
<keyword evidence="2 4" id="KW-0863">Zinc-finger</keyword>
<dbReference type="InterPro" id="IPR001841">
    <property type="entry name" value="Znf_RING"/>
</dbReference>
<dbReference type="SUPFAM" id="SSF57850">
    <property type="entry name" value="RING/U-box"/>
    <property type="match status" value="1"/>
</dbReference>
<dbReference type="PANTHER" id="PTHR22763:SF184">
    <property type="entry name" value="E3 UBIQUITIN-PROTEIN LIGASE SYNOVIOLIN"/>
    <property type="match status" value="1"/>
</dbReference>
<comment type="caution">
    <text evidence="6">The sequence shown here is derived from an EMBL/GenBank/DDBJ whole genome shotgun (WGS) entry which is preliminary data.</text>
</comment>
<keyword evidence="1" id="KW-0479">Metal-binding</keyword>
<keyword evidence="3" id="KW-0862">Zinc</keyword>
<name>A0AAV5SFM7_9BILA</name>
<feature type="non-terminal residue" evidence="6">
    <location>
        <position position="1"/>
    </location>
</feature>
<evidence type="ECO:0000259" key="5">
    <source>
        <dbReference type="PROSITE" id="PS50089"/>
    </source>
</evidence>
<feature type="domain" description="RING-type" evidence="5">
    <location>
        <begin position="13"/>
        <end position="36"/>
    </location>
</feature>
<dbReference type="GO" id="GO:0043161">
    <property type="term" value="P:proteasome-mediated ubiquitin-dependent protein catabolic process"/>
    <property type="evidence" value="ECO:0007669"/>
    <property type="project" value="TreeGrafter"/>
</dbReference>
<evidence type="ECO:0000256" key="2">
    <source>
        <dbReference type="ARBA" id="ARBA00022771"/>
    </source>
</evidence>
<proteinExistence type="predicted"/>
<dbReference type="GO" id="GO:0036503">
    <property type="term" value="P:ERAD pathway"/>
    <property type="evidence" value="ECO:0007669"/>
    <property type="project" value="TreeGrafter"/>
</dbReference>
<sequence>EMTVPSSPKRFSCSHVFHAHCLRCWFQLLLTCPTCRTDILFPRRSANVNEAAAVVVAAQAAAPPPPGGAAGGIPPLPPFPPNFFHHLAGNSFPPPPAAAPAAGAAVANGTAPPPLFLPSSMNSIQCMAYLEWEE</sequence>
<protein>
    <recommendedName>
        <fullName evidence="5">RING-type domain-containing protein</fullName>
    </recommendedName>
</protein>
<evidence type="ECO:0000256" key="4">
    <source>
        <dbReference type="PROSITE-ProRule" id="PRU00175"/>
    </source>
</evidence>
<keyword evidence="7" id="KW-1185">Reference proteome</keyword>
<accession>A0AAV5SFM7</accession>
<evidence type="ECO:0000256" key="1">
    <source>
        <dbReference type="ARBA" id="ARBA00022723"/>
    </source>
</evidence>
<evidence type="ECO:0000256" key="3">
    <source>
        <dbReference type="ARBA" id="ARBA00022833"/>
    </source>
</evidence>
<dbReference type="InterPro" id="IPR013083">
    <property type="entry name" value="Znf_RING/FYVE/PHD"/>
</dbReference>
<dbReference type="GO" id="GO:0005789">
    <property type="term" value="C:endoplasmic reticulum membrane"/>
    <property type="evidence" value="ECO:0007669"/>
    <property type="project" value="UniProtKB-SubCell"/>
</dbReference>